<feature type="compositionally biased region" description="Polar residues" evidence="5">
    <location>
        <begin position="352"/>
        <end position="363"/>
    </location>
</feature>
<accession>A0A9P5MXZ8</accession>
<dbReference type="EMBL" id="WHVB01000007">
    <property type="protein sequence ID" value="KAF8481293.1"/>
    <property type="molecule type" value="Genomic_DNA"/>
</dbReference>
<organism evidence="7 8">
    <name type="scientific">Russula ochroleuca</name>
    <dbReference type="NCBI Taxonomy" id="152965"/>
    <lineage>
        <taxon>Eukaryota</taxon>
        <taxon>Fungi</taxon>
        <taxon>Dikarya</taxon>
        <taxon>Basidiomycota</taxon>
        <taxon>Agaricomycotina</taxon>
        <taxon>Agaricomycetes</taxon>
        <taxon>Russulales</taxon>
        <taxon>Russulaceae</taxon>
        <taxon>Russula</taxon>
    </lineage>
</organism>
<dbReference type="AlphaFoldDB" id="A0A9P5MXZ8"/>
<evidence type="ECO:0008006" key="9">
    <source>
        <dbReference type="Google" id="ProtNLM"/>
    </source>
</evidence>
<keyword evidence="3 6" id="KW-1133">Transmembrane helix</keyword>
<name>A0A9P5MXZ8_9AGAM</name>
<gene>
    <name evidence="7" type="ORF">DFH94DRAFT_739220</name>
</gene>
<evidence type="ECO:0000256" key="6">
    <source>
        <dbReference type="SAM" id="Phobius"/>
    </source>
</evidence>
<evidence type="ECO:0000256" key="1">
    <source>
        <dbReference type="ARBA" id="ARBA00004141"/>
    </source>
</evidence>
<sequence length="389" mass="42985">MSTLDSQFPFGQRIGLFILAEISAISASSVVILLGYIAYSAVTIRQGAERRWRLTSPVHLFLLNQLVCDLVQALGGLMNMKWMIDGNVHGGAFCTAQGLIKQLADVGTALSAGNVAIYTFSTLIFRLKPDTNLPRAALIVVGIWIAIILDVAINIGINGASRFYGPTGPWCWITAEFSVQRTVADFLWMWISAFSSLLAYVAVFLVLKGFIVVEGWRVKWTPRQESPTIPQSNILAYKMLAYPIIYIITVLPLAAARYNTFEKRDTPFAVVVLADGFYLSSGFLNVALYRYTRPYLLPHRMDSLEDQSHPTFELASSQSHLPGSNVFGDNHRNSPSLMEHKSADPEYGASHQYGTHSSKTSSGRGYVRNDKMWEGELTGGDAANVDEDI</sequence>
<evidence type="ECO:0000256" key="4">
    <source>
        <dbReference type="ARBA" id="ARBA00023136"/>
    </source>
</evidence>
<protein>
    <recommendedName>
        <fullName evidence="9">Glucose receptor Git3 N-terminal domain-containing protein</fullName>
    </recommendedName>
</protein>
<feature type="transmembrane region" description="Helical" evidence="6">
    <location>
        <begin position="14"/>
        <end position="39"/>
    </location>
</feature>
<evidence type="ECO:0000313" key="8">
    <source>
        <dbReference type="Proteomes" id="UP000759537"/>
    </source>
</evidence>
<dbReference type="SUPFAM" id="SSF81321">
    <property type="entry name" value="Family A G protein-coupled receptor-like"/>
    <property type="match status" value="1"/>
</dbReference>
<keyword evidence="2 6" id="KW-0812">Transmembrane</keyword>
<reference evidence="7" key="2">
    <citation type="journal article" date="2020" name="Nat. Commun.">
        <title>Large-scale genome sequencing of mycorrhizal fungi provides insights into the early evolution of symbiotic traits.</title>
        <authorList>
            <person name="Miyauchi S."/>
            <person name="Kiss E."/>
            <person name="Kuo A."/>
            <person name="Drula E."/>
            <person name="Kohler A."/>
            <person name="Sanchez-Garcia M."/>
            <person name="Morin E."/>
            <person name="Andreopoulos B."/>
            <person name="Barry K.W."/>
            <person name="Bonito G."/>
            <person name="Buee M."/>
            <person name="Carver A."/>
            <person name="Chen C."/>
            <person name="Cichocki N."/>
            <person name="Clum A."/>
            <person name="Culley D."/>
            <person name="Crous P.W."/>
            <person name="Fauchery L."/>
            <person name="Girlanda M."/>
            <person name="Hayes R.D."/>
            <person name="Keri Z."/>
            <person name="LaButti K."/>
            <person name="Lipzen A."/>
            <person name="Lombard V."/>
            <person name="Magnuson J."/>
            <person name="Maillard F."/>
            <person name="Murat C."/>
            <person name="Nolan M."/>
            <person name="Ohm R.A."/>
            <person name="Pangilinan J."/>
            <person name="Pereira M.F."/>
            <person name="Perotto S."/>
            <person name="Peter M."/>
            <person name="Pfister S."/>
            <person name="Riley R."/>
            <person name="Sitrit Y."/>
            <person name="Stielow J.B."/>
            <person name="Szollosi G."/>
            <person name="Zifcakova L."/>
            <person name="Stursova M."/>
            <person name="Spatafora J.W."/>
            <person name="Tedersoo L."/>
            <person name="Vaario L.M."/>
            <person name="Yamada A."/>
            <person name="Yan M."/>
            <person name="Wang P."/>
            <person name="Xu J."/>
            <person name="Bruns T."/>
            <person name="Baldrian P."/>
            <person name="Vilgalys R."/>
            <person name="Dunand C."/>
            <person name="Henrissat B."/>
            <person name="Grigoriev I.V."/>
            <person name="Hibbett D."/>
            <person name="Nagy L.G."/>
            <person name="Martin F.M."/>
        </authorList>
    </citation>
    <scope>NUCLEOTIDE SEQUENCE</scope>
    <source>
        <strain evidence="7">Prilba</strain>
    </source>
</reference>
<feature type="transmembrane region" description="Helical" evidence="6">
    <location>
        <begin position="137"/>
        <end position="157"/>
    </location>
</feature>
<dbReference type="OrthoDB" id="100006at2759"/>
<feature type="transmembrane region" description="Helical" evidence="6">
    <location>
        <begin position="268"/>
        <end position="291"/>
    </location>
</feature>
<dbReference type="Gene3D" id="1.20.1070.10">
    <property type="entry name" value="Rhodopsin 7-helix transmembrane proteins"/>
    <property type="match status" value="1"/>
</dbReference>
<evidence type="ECO:0000256" key="5">
    <source>
        <dbReference type="SAM" id="MobiDB-lite"/>
    </source>
</evidence>
<dbReference type="GO" id="GO:0004930">
    <property type="term" value="F:G protein-coupled receptor activity"/>
    <property type="evidence" value="ECO:0007669"/>
    <property type="project" value="TreeGrafter"/>
</dbReference>
<feature type="transmembrane region" description="Helical" evidence="6">
    <location>
        <begin position="234"/>
        <end position="256"/>
    </location>
</feature>
<reference evidence="7" key="1">
    <citation type="submission" date="2019-10" db="EMBL/GenBank/DDBJ databases">
        <authorList>
            <consortium name="DOE Joint Genome Institute"/>
            <person name="Kuo A."/>
            <person name="Miyauchi S."/>
            <person name="Kiss E."/>
            <person name="Drula E."/>
            <person name="Kohler A."/>
            <person name="Sanchez-Garcia M."/>
            <person name="Andreopoulos B."/>
            <person name="Barry K.W."/>
            <person name="Bonito G."/>
            <person name="Buee M."/>
            <person name="Carver A."/>
            <person name="Chen C."/>
            <person name="Cichocki N."/>
            <person name="Clum A."/>
            <person name="Culley D."/>
            <person name="Crous P.W."/>
            <person name="Fauchery L."/>
            <person name="Girlanda M."/>
            <person name="Hayes R."/>
            <person name="Keri Z."/>
            <person name="LaButti K."/>
            <person name="Lipzen A."/>
            <person name="Lombard V."/>
            <person name="Magnuson J."/>
            <person name="Maillard F."/>
            <person name="Morin E."/>
            <person name="Murat C."/>
            <person name="Nolan M."/>
            <person name="Ohm R."/>
            <person name="Pangilinan J."/>
            <person name="Pereira M."/>
            <person name="Perotto S."/>
            <person name="Peter M."/>
            <person name="Riley R."/>
            <person name="Sitrit Y."/>
            <person name="Stielow B."/>
            <person name="Szollosi G."/>
            <person name="Zifcakova L."/>
            <person name="Stursova M."/>
            <person name="Spatafora J.W."/>
            <person name="Tedersoo L."/>
            <person name="Vaario L.-M."/>
            <person name="Yamada A."/>
            <person name="Yan M."/>
            <person name="Wang P."/>
            <person name="Xu J."/>
            <person name="Bruns T."/>
            <person name="Baldrian P."/>
            <person name="Vilgalys R."/>
            <person name="Henrissat B."/>
            <person name="Grigoriev I.V."/>
            <person name="Hibbett D."/>
            <person name="Nagy L.G."/>
            <person name="Martin F.M."/>
        </authorList>
    </citation>
    <scope>NUCLEOTIDE SEQUENCE</scope>
    <source>
        <strain evidence="7">Prilba</strain>
    </source>
</reference>
<dbReference type="GO" id="GO:0005886">
    <property type="term" value="C:plasma membrane"/>
    <property type="evidence" value="ECO:0007669"/>
    <property type="project" value="TreeGrafter"/>
</dbReference>
<proteinExistence type="predicted"/>
<comment type="subcellular location">
    <subcellularLocation>
        <location evidence="1">Membrane</location>
        <topology evidence="1">Multi-pass membrane protein</topology>
    </subcellularLocation>
</comment>
<feature type="transmembrane region" description="Helical" evidence="6">
    <location>
        <begin position="106"/>
        <end position="125"/>
    </location>
</feature>
<comment type="caution">
    <text evidence="7">The sequence shown here is derived from an EMBL/GenBank/DDBJ whole genome shotgun (WGS) entry which is preliminary data.</text>
</comment>
<dbReference type="PANTHER" id="PTHR23112:SF37">
    <property type="entry name" value="G PROTEIN-COUPLED RECEPTOR GPR1"/>
    <property type="match status" value="1"/>
</dbReference>
<dbReference type="Proteomes" id="UP000759537">
    <property type="component" value="Unassembled WGS sequence"/>
</dbReference>
<feature type="region of interest" description="Disordered" evidence="5">
    <location>
        <begin position="315"/>
        <end position="367"/>
    </location>
</feature>
<evidence type="ECO:0000313" key="7">
    <source>
        <dbReference type="EMBL" id="KAF8481293.1"/>
    </source>
</evidence>
<evidence type="ECO:0000256" key="2">
    <source>
        <dbReference type="ARBA" id="ARBA00022692"/>
    </source>
</evidence>
<keyword evidence="4 6" id="KW-0472">Membrane</keyword>
<evidence type="ECO:0000256" key="3">
    <source>
        <dbReference type="ARBA" id="ARBA00022989"/>
    </source>
</evidence>
<dbReference type="GO" id="GO:0007189">
    <property type="term" value="P:adenylate cyclase-activating G protein-coupled receptor signaling pathway"/>
    <property type="evidence" value="ECO:0007669"/>
    <property type="project" value="TreeGrafter"/>
</dbReference>
<dbReference type="PANTHER" id="PTHR23112">
    <property type="entry name" value="G PROTEIN-COUPLED RECEPTOR 157-RELATED"/>
    <property type="match status" value="1"/>
</dbReference>
<keyword evidence="8" id="KW-1185">Reference proteome</keyword>
<feature type="transmembrane region" description="Helical" evidence="6">
    <location>
        <begin position="60"/>
        <end position="78"/>
    </location>
</feature>
<feature type="transmembrane region" description="Helical" evidence="6">
    <location>
        <begin position="187"/>
        <end position="213"/>
    </location>
</feature>